<dbReference type="Pfam" id="PF24883">
    <property type="entry name" value="NPHP3_N"/>
    <property type="match status" value="1"/>
</dbReference>
<organism evidence="3 4">
    <name type="scientific">Candolleomyces aberdarensis</name>
    <dbReference type="NCBI Taxonomy" id="2316362"/>
    <lineage>
        <taxon>Eukaryota</taxon>
        <taxon>Fungi</taxon>
        <taxon>Dikarya</taxon>
        <taxon>Basidiomycota</taxon>
        <taxon>Agaricomycotina</taxon>
        <taxon>Agaricomycetes</taxon>
        <taxon>Agaricomycetidae</taxon>
        <taxon>Agaricales</taxon>
        <taxon>Agaricineae</taxon>
        <taxon>Psathyrellaceae</taxon>
        <taxon>Candolleomyces</taxon>
    </lineage>
</organism>
<keyword evidence="4" id="KW-1185">Reference proteome</keyword>
<evidence type="ECO:0000256" key="1">
    <source>
        <dbReference type="ARBA" id="ARBA00022737"/>
    </source>
</evidence>
<dbReference type="AlphaFoldDB" id="A0A4Q2D1L1"/>
<gene>
    <name evidence="3" type="ORF">EST38_g12756</name>
</gene>
<dbReference type="OrthoDB" id="4760524at2759"/>
<dbReference type="SUPFAM" id="SSF52540">
    <property type="entry name" value="P-loop containing nucleoside triphosphate hydrolases"/>
    <property type="match status" value="1"/>
</dbReference>
<evidence type="ECO:0000313" key="4">
    <source>
        <dbReference type="Proteomes" id="UP000290288"/>
    </source>
</evidence>
<feature type="domain" description="Nephrocystin 3-like N-terminal" evidence="2">
    <location>
        <begin position="1"/>
        <end position="129"/>
    </location>
</feature>
<comment type="caution">
    <text evidence="3">The sequence shown here is derived from an EMBL/GenBank/DDBJ whole genome shotgun (WGS) entry which is preliminary data.</text>
</comment>
<reference evidence="3 4" key="1">
    <citation type="submission" date="2019-01" db="EMBL/GenBank/DDBJ databases">
        <title>Draft genome sequence of Psathyrella aberdarensis IHI B618.</title>
        <authorList>
            <person name="Buettner E."/>
            <person name="Kellner H."/>
        </authorList>
    </citation>
    <scope>NUCLEOTIDE SEQUENCE [LARGE SCALE GENOMIC DNA]</scope>
    <source>
        <strain evidence="3 4">IHI B618</strain>
    </source>
</reference>
<evidence type="ECO:0000313" key="3">
    <source>
        <dbReference type="EMBL" id="RXW13097.1"/>
    </source>
</evidence>
<name>A0A4Q2D1L1_9AGAR</name>
<dbReference type="PANTHER" id="PTHR10039:SF14">
    <property type="entry name" value="NACHT DOMAIN-CONTAINING PROTEIN"/>
    <property type="match status" value="1"/>
</dbReference>
<evidence type="ECO:0000259" key="2">
    <source>
        <dbReference type="Pfam" id="PF24883"/>
    </source>
</evidence>
<sequence length="330" mass="37510">MWVHAPAGYGKTAIAGTVSKMLKETMGLNFIPLGATFFFWRTSPERNNLARFIVTIACQLTISIPELKSHIANAVGRDPLILKKSLEVQLVELIIEPFKAFSNLKDIPNWLVIIDGLDECINSEQESWVAKKYAEDQEMVQVRVLDLTHTLQSYRLPLSFLILSRPEAWIKKHIEARSFTDLVEVVDLYAVGDHMDDVEKYVRAELSRIAVDIGEKEWPGKDIVQRFVGRTNGHILYASTVIRHIDDPYGDPRKHLEAILEISTDSTPDFAHSTSFSSLHELYRQIMRSCPESIRLLMVEVLEEIIVMSDYFCQSFGLHRALAILDPLSG</sequence>
<dbReference type="PANTHER" id="PTHR10039">
    <property type="entry name" value="AMELOGENIN"/>
    <property type="match status" value="1"/>
</dbReference>
<dbReference type="InterPro" id="IPR027417">
    <property type="entry name" value="P-loop_NTPase"/>
</dbReference>
<dbReference type="STRING" id="2316362.A0A4Q2D1L1"/>
<protein>
    <recommendedName>
        <fullName evidence="2">Nephrocystin 3-like N-terminal domain-containing protein</fullName>
    </recommendedName>
</protein>
<keyword evidence="1" id="KW-0677">Repeat</keyword>
<dbReference type="InterPro" id="IPR056884">
    <property type="entry name" value="NPHP3-like_N"/>
</dbReference>
<accession>A0A4Q2D1L1</accession>
<dbReference type="Gene3D" id="3.40.50.300">
    <property type="entry name" value="P-loop containing nucleotide triphosphate hydrolases"/>
    <property type="match status" value="1"/>
</dbReference>
<dbReference type="Proteomes" id="UP000290288">
    <property type="component" value="Unassembled WGS sequence"/>
</dbReference>
<dbReference type="EMBL" id="SDEE01001015">
    <property type="protein sequence ID" value="RXW13097.1"/>
    <property type="molecule type" value="Genomic_DNA"/>
</dbReference>
<proteinExistence type="predicted"/>